<evidence type="ECO:0000259" key="5">
    <source>
        <dbReference type="PROSITE" id="PS50931"/>
    </source>
</evidence>
<dbReference type="EMBL" id="JAHLFU010000184">
    <property type="protein sequence ID" value="MBU3853899.1"/>
    <property type="molecule type" value="Genomic_DNA"/>
</dbReference>
<sequence length="299" mass="33407">MSDFRLKVFRSAARHLSFTKASEELYVSQPSVTRHIRELETEYGQRLFERTGGRLLLTLAGERMLEHVERILEAYSALDYEMKKMSGTQGGTLRIGASTTIAQYVLPQALALFSEKHSQASIYLRNGNTEEIEQALLTHEIDLGLVEGGSRQRVLSYIPFMKDELVVVVRTHNGLDLPEELSVADLAAYPLVLREQGSGTLDVLAAALQAHGIPLTQLQSYVHLGSTESIKRFLQYTDSIGFLSIRAVRDELASGVLKLIEVHDLPLTREFSVVTRQGMQSGLSADFVDFLMKNVRLLI</sequence>
<reference evidence="6" key="1">
    <citation type="journal article" date="2021" name="PeerJ">
        <title>Extensive microbial diversity within the chicken gut microbiome revealed by metagenomics and culture.</title>
        <authorList>
            <person name="Gilroy R."/>
            <person name="Ravi A."/>
            <person name="Getino M."/>
            <person name="Pursley I."/>
            <person name="Horton D.L."/>
            <person name="Alikhan N.F."/>
            <person name="Baker D."/>
            <person name="Gharbi K."/>
            <person name="Hall N."/>
            <person name="Watson M."/>
            <person name="Adriaenssens E.M."/>
            <person name="Foster-Nyarko E."/>
            <person name="Jarju S."/>
            <person name="Secka A."/>
            <person name="Antonio M."/>
            <person name="Oren A."/>
            <person name="Chaudhuri R.R."/>
            <person name="La Ragione R."/>
            <person name="Hildebrand F."/>
            <person name="Pallen M.J."/>
        </authorList>
    </citation>
    <scope>NUCLEOTIDE SEQUENCE</scope>
    <source>
        <strain evidence="6">G3-2149</strain>
    </source>
</reference>
<dbReference type="GO" id="GO:0003700">
    <property type="term" value="F:DNA-binding transcription factor activity"/>
    <property type="evidence" value="ECO:0007669"/>
    <property type="project" value="InterPro"/>
</dbReference>
<dbReference type="SUPFAM" id="SSF53850">
    <property type="entry name" value="Periplasmic binding protein-like II"/>
    <property type="match status" value="1"/>
</dbReference>
<dbReference type="PANTHER" id="PTHR30126:SF39">
    <property type="entry name" value="HTH-TYPE TRANSCRIPTIONAL REGULATOR CYSL"/>
    <property type="match status" value="1"/>
</dbReference>
<dbReference type="InterPro" id="IPR000847">
    <property type="entry name" value="LysR_HTH_N"/>
</dbReference>
<dbReference type="FunFam" id="1.10.10.10:FF:000001">
    <property type="entry name" value="LysR family transcriptional regulator"/>
    <property type="match status" value="1"/>
</dbReference>
<evidence type="ECO:0000256" key="3">
    <source>
        <dbReference type="ARBA" id="ARBA00023125"/>
    </source>
</evidence>
<evidence type="ECO:0000256" key="2">
    <source>
        <dbReference type="ARBA" id="ARBA00023015"/>
    </source>
</evidence>
<gene>
    <name evidence="6" type="ORF">H9789_08830</name>
</gene>
<proteinExistence type="inferred from homology"/>
<evidence type="ECO:0000256" key="1">
    <source>
        <dbReference type="ARBA" id="ARBA00009437"/>
    </source>
</evidence>
<dbReference type="InterPro" id="IPR036388">
    <property type="entry name" value="WH-like_DNA-bd_sf"/>
</dbReference>
<dbReference type="GO" id="GO:0000976">
    <property type="term" value="F:transcription cis-regulatory region binding"/>
    <property type="evidence" value="ECO:0007669"/>
    <property type="project" value="TreeGrafter"/>
</dbReference>
<evidence type="ECO:0000313" key="7">
    <source>
        <dbReference type="Proteomes" id="UP000823865"/>
    </source>
</evidence>
<keyword evidence="4" id="KW-0804">Transcription</keyword>
<dbReference type="AlphaFoldDB" id="A0A9E2L778"/>
<evidence type="ECO:0000313" key="6">
    <source>
        <dbReference type="EMBL" id="MBU3853899.1"/>
    </source>
</evidence>
<evidence type="ECO:0000256" key="4">
    <source>
        <dbReference type="ARBA" id="ARBA00023163"/>
    </source>
</evidence>
<dbReference type="SUPFAM" id="SSF46785">
    <property type="entry name" value="Winged helix' DNA-binding domain"/>
    <property type="match status" value="1"/>
</dbReference>
<dbReference type="Proteomes" id="UP000823865">
    <property type="component" value="Unassembled WGS sequence"/>
</dbReference>
<feature type="domain" description="HTH lysR-type" evidence="5">
    <location>
        <begin position="1"/>
        <end position="58"/>
    </location>
</feature>
<dbReference type="Gene3D" id="3.40.190.10">
    <property type="entry name" value="Periplasmic binding protein-like II"/>
    <property type="match status" value="2"/>
</dbReference>
<comment type="caution">
    <text evidence="6">The sequence shown here is derived from an EMBL/GenBank/DDBJ whole genome shotgun (WGS) entry which is preliminary data.</text>
</comment>
<protein>
    <submittedName>
        <fullName evidence="6">LysR family transcriptional regulator</fullName>
    </submittedName>
</protein>
<name>A0A9E2L778_9BACT</name>
<accession>A0A9E2L778</accession>
<dbReference type="InterPro" id="IPR005119">
    <property type="entry name" value="LysR_subst-bd"/>
</dbReference>
<dbReference type="InterPro" id="IPR036390">
    <property type="entry name" value="WH_DNA-bd_sf"/>
</dbReference>
<dbReference type="Pfam" id="PF00126">
    <property type="entry name" value="HTH_1"/>
    <property type="match status" value="1"/>
</dbReference>
<keyword evidence="2" id="KW-0805">Transcription regulation</keyword>
<dbReference type="PANTHER" id="PTHR30126">
    <property type="entry name" value="HTH-TYPE TRANSCRIPTIONAL REGULATOR"/>
    <property type="match status" value="1"/>
</dbReference>
<comment type="similarity">
    <text evidence="1">Belongs to the LysR transcriptional regulatory family.</text>
</comment>
<organism evidence="6 7">
    <name type="scientific">Candidatus Paraprevotella stercoravium</name>
    <dbReference type="NCBI Taxonomy" id="2838725"/>
    <lineage>
        <taxon>Bacteria</taxon>
        <taxon>Pseudomonadati</taxon>
        <taxon>Bacteroidota</taxon>
        <taxon>Bacteroidia</taxon>
        <taxon>Bacteroidales</taxon>
        <taxon>Prevotellaceae</taxon>
        <taxon>Paraprevotella</taxon>
    </lineage>
</organism>
<dbReference type="PRINTS" id="PR00039">
    <property type="entry name" value="HTHLYSR"/>
</dbReference>
<keyword evidence="3" id="KW-0238">DNA-binding</keyword>
<reference evidence="6" key="2">
    <citation type="submission" date="2021-04" db="EMBL/GenBank/DDBJ databases">
        <authorList>
            <person name="Gilroy R."/>
        </authorList>
    </citation>
    <scope>NUCLEOTIDE SEQUENCE</scope>
    <source>
        <strain evidence="6">G3-2149</strain>
    </source>
</reference>
<dbReference type="PROSITE" id="PS50931">
    <property type="entry name" value="HTH_LYSR"/>
    <property type="match status" value="1"/>
</dbReference>
<dbReference type="Gene3D" id="1.10.10.10">
    <property type="entry name" value="Winged helix-like DNA-binding domain superfamily/Winged helix DNA-binding domain"/>
    <property type="match status" value="1"/>
</dbReference>
<dbReference type="Pfam" id="PF03466">
    <property type="entry name" value="LysR_substrate"/>
    <property type="match status" value="1"/>
</dbReference>